<accession>A0A246FBL9</accession>
<dbReference type="PANTHER" id="PTHR46648">
    <property type="entry name" value="HIT FAMILY PROTEIN 1"/>
    <property type="match status" value="1"/>
</dbReference>
<comment type="caution">
    <text evidence="5">The sequence shown here is derived from an EMBL/GenBank/DDBJ whole genome shotgun (WGS) entry which is preliminary data.</text>
</comment>
<dbReference type="EMBL" id="NJBA01000002">
    <property type="protein sequence ID" value="OWP51709.1"/>
    <property type="molecule type" value="Genomic_DNA"/>
</dbReference>
<gene>
    <name evidence="5" type="ORF">CEG18_05445</name>
</gene>
<evidence type="ECO:0000313" key="5">
    <source>
        <dbReference type="EMBL" id="OWP51709.1"/>
    </source>
</evidence>
<protein>
    <submittedName>
        <fullName evidence="5">HIT family protein</fullName>
    </submittedName>
</protein>
<dbReference type="RefSeq" id="WP_088416610.1">
    <property type="nucleotide sequence ID" value="NZ_NJBA01000002.1"/>
</dbReference>
<evidence type="ECO:0000256" key="1">
    <source>
        <dbReference type="PIRSR" id="PIRSR601310-1"/>
    </source>
</evidence>
<dbReference type="Pfam" id="PF01230">
    <property type="entry name" value="HIT"/>
    <property type="match status" value="1"/>
</dbReference>
<evidence type="ECO:0000256" key="2">
    <source>
        <dbReference type="PIRSR" id="PIRSR601310-3"/>
    </source>
</evidence>
<evidence type="ECO:0000259" key="4">
    <source>
        <dbReference type="PROSITE" id="PS51084"/>
    </source>
</evidence>
<dbReference type="SUPFAM" id="SSF54197">
    <property type="entry name" value="HIT-like"/>
    <property type="match status" value="1"/>
</dbReference>
<feature type="domain" description="HIT" evidence="4">
    <location>
        <begin position="4"/>
        <end position="112"/>
    </location>
</feature>
<dbReference type="Proteomes" id="UP000198145">
    <property type="component" value="Unassembled WGS sequence"/>
</dbReference>
<sequence>MDCVFCAIAAGRVPARILYEDDHFIVLLDIYPLRPAHLLLVAREHATFLHQLPEAAQQGLIPLAERMQRVLRRAGYGRVGINLLVNDGPAANQHVAHFHLHLIPRELNDLPALLLRALTRFLPLGRKRMQNRLERELHQLREALMEEN</sequence>
<dbReference type="Gene3D" id="3.30.428.10">
    <property type="entry name" value="HIT-like"/>
    <property type="match status" value="1"/>
</dbReference>
<dbReference type="eggNOG" id="COG0537">
    <property type="taxonomic scope" value="Bacteria"/>
</dbReference>
<evidence type="ECO:0000313" key="6">
    <source>
        <dbReference type="Proteomes" id="UP000198145"/>
    </source>
</evidence>
<organism evidence="5 6">
    <name type="scientific">Pseudomonas nitroreducens</name>
    <dbReference type="NCBI Taxonomy" id="46680"/>
    <lineage>
        <taxon>Bacteria</taxon>
        <taxon>Pseudomonadati</taxon>
        <taxon>Pseudomonadota</taxon>
        <taxon>Gammaproteobacteria</taxon>
        <taxon>Pseudomonadales</taxon>
        <taxon>Pseudomonadaceae</taxon>
        <taxon>Pseudomonas</taxon>
    </lineage>
</organism>
<dbReference type="PROSITE" id="PS00892">
    <property type="entry name" value="HIT_1"/>
    <property type="match status" value="1"/>
</dbReference>
<name>A0A246FBL9_PSENT</name>
<dbReference type="GO" id="GO:0003824">
    <property type="term" value="F:catalytic activity"/>
    <property type="evidence" value="ECO:0007669"/>
    <property type="project" value="InterPro"/>
</dbReference>
<dbReference type="PANTHER" id="PTHR46648:SF1">
    <property type="entry name" value="ADENOSINE 5'-MONOPHOSPHORAMIDASE HNT1"/>
    <property type="match status" value="1"/>
</dbReference>
<dbReference type="STRING" id="46680.GCA_000807755_04351"/>
<dbReference type="AlphaFoldDB" id="A0A246FBL9"/>
<dbReference type="InterPro" id="IPR036265">
    <property type="entry name" value="HIT-like_sf"/>
</dbReference>
<dbReference type="InterPro" id="IPR001310">
    <property type="entry name" value="Histidine_triad_HIT"/>
</dbReference>
<dbReference type="InterPro" id="IPR011146">
    <property type="entry name" value="HIT-like"/>
</dbReference>
<feature type="short sequence motif" description="Histidine triad motif" evidence="2 3">
    <location>
        <begin position="97"/>
        <end position="101"/>
    </location>
</feature>
<dbReference type="PRINTS" id="PR00332">
    <property type="entry name" value="HISTRIAD"/>
</dbReference>
<reference evidence="5 6" key="1">
    <citation type="submission" date="2017-06" db="EMBL/GenBank/DDBJ databases">
        <title>Draft genome of Pseudomonas nitroreducens DF05.</title>
        <authorList>
            <person name="Iyer R."/>
        </authorList>
    </citation>
    <scope>NUCLEOTIDE SEQUENCE [LARGE SCALE GENOMIC DNA]</scope>
    <source>
        <strain evidence="5 6">DF05</strain>
    </source>
</reference>
<dbReference type="GO" id="GO:0009117">
    <property type="term" value="P:nucleotide metabolic process"/>
    <property type="evidence" value="ECO:0007669"/>
    <property type="project" value="TreeGrafter"/>
</dbReference>
<evidence type="ECO:0000256" key="3">
    <source>
        <dbReference type="PROSITE-ProRule" id="PRU00464"/>
    </source>
</evidence>
<dbReference type="PROSITE" id="PS51084">
    <property type="entry name" value="HIT_2"/>
    <property type="match status" value="1"/>
</dbReference>
<dbReference type="InterPro" id="IPR019808">
    <property type="entry name" value="Histidine_triad_CS"/>
</dbReference>
<feature type="active site" description="Tele-AMP-histidine intermediate" evidence="1">
    <location>
        <position position="99"/>
    </location>
</feature>
<proteinExistence type="predicted"/>